<feature type="region of interest" description="Disordered" evidence="1">
    <location>
        <begin position="1"/>
        <end position="44"/>
    </location>
</feature>
<dbReference type="GO" id="GO:0005524">
    <property type="term" value="F:ATP binding"/>
    <property type="evidence" value="ECO:0007669"/>
    <property type="project" value="InterPro"/>
</dbReference>
<evidence type="ECO:0000313" key="3">
    <source>
        <dbReference type="EMBL" id="QAU44070.1"/>
    </source>
</evidence>
<dbReference type="GO" id="GO:0004222">
    <property type="term" value="F:metalloendopeptidase activity"/>
    <property type="evidence" value="ECO:0007669"/>
    <property type="project" value="InterPro"/>
</dbReference>
<reference evidence="3 4" key="1">
    <citation type="submission" date="2018-06" db="EMBL/GenBank/DDBJ databases">
        <title>Comparative genomics of rhizobia nodulating Arachis hypogaea in China.</title>
        <authorList>
            <person name="Li Y."/>
        </authorList>
    </citation>
    <scope>NUCLEOTIDE SEQUENCE [LARGE SCALE GENOMIC DNA]</scope>
    <source>
        <strain evidence="3 4">CCBAU 51670</strain>
    </source>
</reference>
<dbReference type="GO" id="GO:0005886">
    <property type="term" value="C:plasma membrane"/>
    <property type="evidence" value="ECO:0007669"/>
    <property type="project" value="TreeGrafter"/>
</dbReference>
<dbReference type="AlphaFoldDB" id="A0AAE5WVY2"/>
<name>A0AAE5WVY2_9BRAD</name>
<dbReference type="InterPro" id="IPR027417">
    <property type="entry name" value="P-loop_NTPase"/>
</dbReference>
<gene>
    <name evidence="3" type="ORF">XH91_00995</name>
</gene>
<dbReference type="SMART" id="SM00382">
    <property type="entry name" value="AAA"/>
    <property type="match status" value="1"/>
</dbReference>
<evidence type="ECO:0000256" key="1">
    <source>
        <dbReference type="SAM" id="MobiDB-lite"/>
    </source>
</evidence>
<proteinExistence type="predicted"/>
<sequence length="712" mass="75697">MALESLHASRRPFRSAHHVRRIMTDHEKSGVGTDTMASSGRSTQKRGFASFRHAAVDFDQEDGSELRDAATMDAVTYFGSLSRSEIGNKIVAAALRRATTAADRRRILRDPRPAVVVITVASSAWIETVERYLNGIKRDWFVVARSGADRQHTANVGNEGVAKALLRGQSVIGVAADPARQLPRTLTAAADVQIELGDLDTASVGTAMRSRFPGAAVAVPADALTALQLDDVVAAMRPGVSAEEAVELMRRASRRRSAGNDVSTAPDLATAIEFGAAREFGLALAQDIRDFKEGRQSWADSMKGGLFFGKPGTGKSVLCASIAAAAGVPLLRFSVASVFEKNSHLGTVIEAFKNLMNQAAAIGSCCIVALEEVEFIPRRDRLDDRGGGKSFWLPIIDLVMLLTDAGIAANEPNGGAGRPVGVFILACTNYLDMVEPALLRPNRLERAVEVSPPDAAGIANILRFHLSGALIGEDISAVARSLEGATAAECMAVVRAARRIARQAGRPMTLADLVAAAHGDDDRSPQVVWRTAVHEAAHAVAAVVTGEGGLVYVSIERHGGHTTVEGDRDDLPTLATIERTAVCLLAAGAAEASIVGSVSTGWSGTDRSDLGRVALLLSHVHACSGLAGNLFVRANTDAAIEAVRADPELGRAVEDHVRRLYARAVALVGRHRNRIVAVAEALFDKRHLDVTEVVTILSDIPENWTEVPEDRR</sequence>
<feature type="compositionally biased region" description="Basic residues" evidence="1">
    <location>
        <begin position="8"/>
        <end position="21"/>
    </location>
</feature>
<dbReference type="GO" id="GO:0030163">
    <property type="term" value="P:protein catabolic process"/>
    <property type="evidence" value="ECO:0007669"/>
    <property type="project" value="TreeGrafter"/>
</dbReference>
<dbReference type="EMBL" id="CP030053">
    <property type="protein sequence ID" value="QAU44070.1"/>
    <property type="molecule type" value="Genomic_DNA"/>
</dbReference>
<dbReference type="Gene3D" id="1.10.8.60">
    <property type="match status" value="1"/>
</dbReference>
<organism evidence="3 4">
    <name type="scientific">Bradyrhizobium guangzhouense</name>
    <dbReference type="NCBI Taxonomy" id="1325095"/>
    <lineage>
        <taxon>Bacteria</taxon>
        <taxon>Pseudomonadati</taxon>
        <taxon>Pseudomonadota</taxon>
        <taxon>Alphaproteobacteria</taxon>
        <taxon>Hyphomicrobiales</taxon>
        <taxon>Nitrobacteraceae</taxon>
        <taxon>Bradyrhizobium</taxon>
    </lineage>
</organism>
<dbReference type="PANTHER" id="PTHR23076:SF97">
    <property type="entry name" value="ATP-DEPENDENT ZINC METALLOPROTEASE YME1L1"/>
    <property type="match status" value="1"/>
</dbReference>
<dbReference type="InterPro" id="IPR003593">
    <property type="entry name" value="AAA+_ATPase"/>
</dbReference>
<dbReference type="InterPro" id="IPR003959">
    <property type="entry name" value="ATPase_AAA_core"/>
</dbReference>
<dbReference type="CDD" id="cd19481">
    <property type="entry name" value="RecA-like_protease"/>
    <property type="match status" value="1"/>
</dbReference>
<dbReference type="SUPFAM" id="SSF52540">
    <property type="entry name" value="P-loop containing nucleoside triphosphate hydrolases"/>
    <property type="match status" value="1"/>
</dbReference>
<protein>
    <recommendedName>
        <fullName evidence="2">AAA+ ATPase domain-containing protein</fullName>
    </recommendedName>
</protein>
<dbReference type="GO" id="GO:0016887">
    <property type="term" value="F:ATP hydrolysis activity"/>
    <property type="evidence" value="ECO:0007669"/>
    <property type="project" value="InterPro"/>
</dbReference>
<dbReference type="GO" id="GO:0006508">
    <property type="term" value="P:proteolysis"/>
    <property type="evidence" value="ECO:0007669"/>
    <property type="project" value="InterPro"/>
</dbReference>
<dbReference type="Gene3D" id="3.40.50.300">
    <property type="entry name" value="P-loop containing nucleotide triphosphate hydrolases"/>
    <property type="match status" value="1"/>
</dbReference>
<dbReference type="SUPFAM" id="SSF140990">
    <property type="entry name" value="FtsH protease domain-like"/>
    <property type="match status" value="1"/>
</dbReference>
<accession>A0AAE5WVY2</accession>
<dbReference type="Gene3D" id="1.20.58.760">
    <property type="entry name" value="Peptidase M41"/>
    <property type="match status" value="1"/>
</dbReference>
<feature type="domain" description="AAA+ ATPase" evidence="2">
    <location>
        <begin position="301"/>
        <end position="454"/>
    </location>
</feature>
<dbReference type="Pfam" id="PF00004">
    <property type="entry name" value="AAA"/>
    <property type="match status" value="1"/>
</dbReference>
<dbReference type="GO" id="GO:0004176">
    <property type="term" value="F:ATP-dependent peptidase activity"/>
    <property type="evidence" value="ECO:0007669"/>
    <property type="project" value="InterPro"/>
</dbReference>
<evidence type="ECO:0000259" key="2">
    <source>
        <dbReference type="SMART" id="SM00382"/>
    </source>
</evidence>
<dbReference type="KEGG" id="bgz:XH91_00995"/>
<evidence type="ECO:0000313" key="4">
    <source>
        <dbReference type="Proteomes" id="UP000288972"/>
    </source>
</evidence>
<dbReference type="PANTHER" id="PTHR23076">
    <property type="entry name" value="METALLOPROTEASE M41 FTSH"/>
    <property type="match status" value="1"/>
</dbReference>
<dbReference type="InterPro" id="IPR037219">
    <property type="entry name" value="Peptidase_M41-like"/>
</dbReference>
<dbReference type="Proteomes" id="UP000288972">
    <property type="component" value="Chromosome"/>
</dbReference>